<dbReference type="RefSeq" id="WP_099516061.1">
    <property type="nucleotide sequence ID" value="NZ_CP016620.1"/>
</dbReference>
<feature type="transmembrane region" description="Helical" evidence="1">
    <location>
        <begin position="320"/>
        <end position="340"/>
    </location>
</feature>
<gene>
    <name evidence="2" type="ORF">BB934_44725</name>
</gene>
<dbReference type="PANTHER" id="PTHR38457:SF1">
    <property type="entry name" value="REGULATOR ABRB-RELATED"/>
    <property type="match status" value="1"/>
</dbReference>
<evidence type="ECO:0000256" key="1">
    <source>
        <dbReference type="SAM" id="Phobius"/>
    </source>
</evidence>
<dbReference type="NCBIfam" id="TIGR03082">
    <property type="entry name" value="Gneg_AbrB_dup"/>
    <property type="match status" value="2"/>
</dbReference>
<name>A0A1B2EZD1_9HYPH</name>
<dbReference type="EMBL" id="CP016620">
    <property type="protein sequence ID" value="ANY85278.1"/>
    <property type="molecule type" value="Genomic_DNA"/>
</dbReference>
<evidence type="ECO:0008006" key="3">
    <source>
        <dbReference type="Google" id="ProtNLM"/>
    </source>
</evidence>
<dbReference type="GO" id="GO:0016020">
    <property type="term" value="C:membrane"/>
    <property type="evidence" value="ECO:0007669"/>
    <property type="project" value="InterPro"/>
</dbReference>
<keyword evidence="1" id="KW-1133">Transmembrane helix</keyword>
<feature type="transmembrane region" description="Helical" evidence="1">
    <location>
        <begin position="142"/>
        <end position="161"/>
    </location>
</feature>
<geneLocation type="plasmid" evidence="2">
    <name>unnamed4</name>
</geneLocation>
<keyword evidence="1" id="KW-0812">Transmembrane</keyword>
<dbReference type="InterPro" id="IPR007820">
    <property type="entry name" value="AbrB_fam"/>
</dbReference>
<sequence length="346" mass="36188">MTGKLGGILAVRALLGFVSGCAGGAVFKWLGFPLPWTLGSLTAAAVIAVAGLEWKLPNAARPIIGVMAGSAFTAEVARSMVHWWEAILPLVAFLVLITLAGRVFFTRFCGFDRTTAFFASTPGGLSELTLLGAQYGGNIRQLVLIHSTRIITVVFLVPFAVRLLFDLEGGGRIGPGHASEVLSALDWLVLLGCAALGYVIGRPLKLVGGVMVMPLILSAIMHGTGLTQLPPPPWLVALVQVVIGCVAGSRFAGVQWHEVRTSVVQGLAWTAIMLLAALAAAALCSTFVDASVPALLLAFAPGGIAEMTIVAFAMGIEVAFVVCCHVFRSIFLVAMAPALYRGTHKG</sequence>
<keyword evidence="1" id="KW-0472">Membrane</keyword>
<dbReference type="OrthoDB" id="7157734at2"/>
<protein>
    <recommendedName>
        <fullName evidence="3">Ammonia monooxygenase</fullName>
    </recommendedName>
</protein>
<reference evidence="2" key="1">
    <citation type="submission" date="2016-07" db="EMBL/GenBank/DDBJ databases">
        <title>Microvirga ossetica sp. nov. a new species of rhizobia isolated from root nodules of the legume species Vicia alpestris Steven originated from North Ossetia region in the Caucasus.</title>
        <authorList>
            <person name="Safronova V.I."/>
            <person name="Kuznetsova I.G."/>
            <person name="Sazanova A.L."/>
            <person name="Belimov A."/>
            <person name="Andronov E."/>
            <person name="Osledkin Y.S."/>
            <person name="Onishchuk O.P."/>
            <person name="Kurchak O.N."/>
            <person name="Shaposhnikov A.I."/>
            <person name="Willems A."/>
            <person name="Tikhonovich I.A."/>
        </authorList>
    </citation>
    <scope>NUCLEOTIDE SEQUENCE [LARGE SCALE GENOMIC DNA]</scope>
    <source>
        <strain evidence="2">V5/3M</strain>
        <plasmid evidence="2">unnamed4</plasmid>
    </source>
</reference>
<keyword evidence="2" id="KW-0614">Plasmid</keyword>
<feature type="transmembrane region" description="Helical" evidence="1">
    <location>
        <begin position="206"/>
        <end position="222"/>
    </location>
</feature>
<feature type="transmembrane region" description="Helical" evidence="1">
    <location>
        <begin position="234"/>
        <end position="254"/>
    </location>
</feature>
<dbReference type="GO" id="GO:0010468">
    <property type="term" value="P:regulation of gene expression"/>
    <property type="evidence" value="ECO:0007669"/>
    <property type="project" value="InterPro"/>
</dbReference>
<organism evidence="2">
    <name type="scientific">Microvirga ossetica</name>
    <dbReference type="NCBI Taxonomy" id="1882682"/>
    <lineage>
        <taxon>Bacteria</taxon>
        <taxon>Pseudomonadati</taxon>
        <taxon>Pseudomonadota</taxon>
        <taxon>Alphaproteobacteria</taxon>
        <taxon>Hyphomicrobiales</taxon>
        <taxon>Methylobacteriaceae</taxon>
        <taxon>Microvirga</taxon>
    </lineage>
</organism>
<feature type="transmembrane region" description="Helical" evidence="1">
    <location>
        <begin position="181"/>
        <end position="199"/>
    </location>
</feature>
<evidence type="ECO:0000313" key="2">
    <source>
        <dbReference type="EMBL" id="ANY85278.1"/>
    </source>
</evidence>
<dbReference type="PIRSF" id="PIRSF038991">
    <property type="entry name" value="Protein_AbrB"/>
    <property type="match status" value="1"/>
</dbReference>
<dbReference type="AlphaFoldDB" id="A0A1B2EZD1"/>
<proteinExistence type="predicted"/>
<dbReference type="InterPro" id="IPR017516">
    <property type="entry name" value="AbrB_dup"/>
</dbReference>
<feature type="transmembrane region" description="Helical" evidence="1">
    <location>
        <begin position="83"/>
        <end position="105"/>
    </location>
</feature>
<dbReference type="PANTHER" id="PTHR38457">
    <property type="entry name" value="REGULATOR ABRB-RELATED"/>
    <property type="match status" value="1"/>
</dbReference>
<dbReference type="KEGG" id="moc:BB934_44725"/>
<feature type="transmembrane region" description="Helical" evidence="1">
    <location>
        <begin position="266"/>
        <end position="288"/>
    </location>
</feature>
<accession>A0A1B2EZD1</accession>
<dbReference type="Pfam" id="PF05145">
    <property type="entry name" value="AbrB"/>
    <property type="match status" value="1"/>
</dbReference>